<organism evidence="2">
    <name type="scientific">marine metagenome</name>
    <dbReference type="NCBI Taxonomy" id="408172"/>
    <lineage>
        <taxon>unclassified sequences</taxon>
        <taxon>metagenomes</taxon>
        <taxon>ecological metagenomes</taxon>
    </lineage>
</organism>
<dbReference type="GO" id="GO:0005829">
    <property type="term" value="C:cytosol"/>
    <property type="evidence" value="ECO:0007669"/>
    <property type="project" value="TreeGrafter"/>
</dbReference>
<dbReference type="Gene3D" id="3.60.20.10">
    <property type="entry name" value="Glutamine Phosphoribosylpyrophosphate, subunit 1, domain 1"/>
    <property type="match status" value="1"/>
</dbReference>
<dbReference type="PANTHER" id="PTHR43284">
    <property type="entry name" value="ASPARAGINE SYNTHETASE (GLUTAMINE-HYDROLYZING)"/>
    <property type="match status" value="1"/>
</dbReference>
<dbReference type="InterPro" id="IPR017932">
    <property type="entry name" value="GATase_2_dom"/>
</dbReference>
<dbReference type="InterPro" id="IPR033738">
    <property type="entry name" value="AsnB_N"/>
</dbReference>
<evidence type="ECO:0000313" key="2">
    <source>
        <dbReference type="EMBL" id="SVD66170.1"/>
    </source>
</evidence>
<evidence type="ECO:0000259" key="1">
    <source>
        <dbReference type="PROSITE" id="PS51278"/>
    </source>
</evidence>
<dbReference type="PROSITE" id="PS51278">
    <property type="entry name" value="GATASE_TYPE_2"/>
    <property type="match status" value="1"/>
</dbReference>
<proteinExistence type="predicted"/>
<accession>A0A382X5L7</accession>
<dbReference type="InterPro" id="IPR051786">
    <property type="entry name" value="ASN_synthetase/amidase"/>
</dbReference>
<dbReference type="AlphaFoldDB" id="A0A382X5L7"/>
<dbReference type="CDD" id="cd00712">
    <property type="entry name" value="AsnB"/>
    <property type="match status" value="1"/>
</dbReference>
<dbReference type="Pfam" id="PF13537">
    <property type="entry name" value="GATase_7"/>
    <property type="match status" value="1"/>
</dbReference>
<reference evidence="2" key="1">
    <citation type="submission" date="2018-05" db="EMBL/GenBank/DDBJ databases">
        <authorList>
            <person name="Lanie J.A."/>
            <person name="Ng W.-L."/>
            <person name="Kazmierczak K.M."/>
            <person name="Andrzejewski T.M."/>
            <person name="Davidsen T.M."/>
            <person name="Wayne K.J."/>
            <person name="Tettelin H."/>
            <person name="Glass J.I."/>
            <person name="Rusch D."/>
            <person name="Podicherti R."/>
            <person name="Tsui H.-C.T."/>
            <person name="Winkler M.E."/>
        </authorList>
    </citation>
    <scope>NUCLEOTIDE SEQUENCE</scope>
</reference>
<dbReference type="SUPFAM" id="SSF56235">
    <property type="entry name" value="N-terminal nucleophile aminohydrolases (Ntn hydrolases)"/>
    <property type="match status" value="1"/>
</dbReference>
<gene>
    <name evidence="2" type="ORF">METZ01_LOCUS419024</name>
</gene>
<name>A0A382X5L7_9ZZZZ</name>
<feature type="non-terminal residue" evidence="2">
    <location>
        <position position="156"/>
    </location>
</feature>
<protein>
    <recommendedName>
        <fullName evidence="1">Glutamine amidotransferase type-2 domain-containing protein</fullName>
    </recommendedName>
</protein>
<dbReference type="InterPro" id="IPR029055">
    <property type="entry name" value="Ntn_hydrolases_N"/>
</dbReference>
<sequence length="156" mass="17451">MASLLQHRGPDGTRSWSIPCRHGGIGFGHTRLSIVDIVGSDQPLYSDNGCVLIVNGEIYNHRDIRESSRNYPWRTNGDGEAILSAYESRSNSVDWLNRIDGIWGFALWDSKTEQLILSRDPLGVKPLVRTLTRDGTLLFGSETKALRAHPQHTPEL</sequence>
<dbReference type="EMBL" id="UINC01165021">
    <property type="protein sequence ID" value="SVD66170.1"/>
    <property type="molecule type" value="Genomic_DNA"/>
</dbReference>
<feature type="domain" description="Glutamine amidotransferase type-2" evidence="1">
    <location>
        <begin position="1"/>
        <end position="156"/>
    </location>
</feature>
<dbReference type="PANTHER" id="PTHR43284:SF1">
    <property type="entry name" value="ASPARAGINE SYNTHETASE"/>
    <property type="match status" value="1"/>
</dbReference>